<organism evidence="3 4">
    <name type="scientific">Pseudomonas farsensis</name>
    <dbReference type="NCBI Taxonomy" id="2745492"/>
    <lineage>
        <taxon>Bacteria</taxon>
        <taxon>Pseudomonadati</taxon>
        <taxon>Pseudomonadota</taxon>
        <taxon>Gammaproteobacteria</taxon>
        <taxon>Pseudomonadales</taxon>
        <taxon>Pseudomonadaceae</taxon>
        <taxon>Pseudomonas</taxon>
    </lineage>
</organism>
<accession>A0ABU8QM84</accession>
<evidence type="ECO:0000256" key="1">
    <source>
        <dbReference type="SAM" id="SignalP"/>
    </source>
</evidence>
<dbReference type="EMBL" id="JBBHLC010000001">
    <property type="protein sequence ID" value="MEJ5861763.1"/>
    <property type="molecule type" value="Genomic_DNA"/>
</dbReference>
<feature type="domain" description="Spore coat protein U/FanG" evidence="2">
    <location>
        <begin position="179"/>
        <end position="315"/>
    </location>
</feature>
<feature type="domain" description="Spore coat protein U/FanG" evidence="2">
    <location>
        <begin position="15"/>
        <end position="153"/>
    </location>
</feature>
<feature type="signal peptide" evidence="1">
    <location>
        <begin position="1"/>
        <end position="19"/>
    </location>
</feature>
<name>A0ABU8QM84_9PSED</name>
<sequence>MRRLGLALLAVLLPAPAWAACSVVSTAAAGFGTVNSTLVRTTVQSASTPNAGLRCTGSLLSLLVSTDHIYVTITSTSSGLVAPTGDVIPYTIYADSAASYAITRGTQFDLARNGVADALGLLSGNTPKTAPLYLKTVIGANVAAGVYTETLNVAWAWNYCSGIGLGNVCLGRDVGSGNQTVSVSLTVSNDCQITTPNISFGSAPVVAGFSTVNQSLSLSCTKGSAYTVGLNDGQNTSGGRRRMKSAAGNYLAYDIFKSGGTTRWGSVSAARRASSDADVNPGNGSGIGAQVFNYNARIYTDQPTPPAGSYLDNVVLDVTF</sequence>
<keyword evidence="1" id="KW-0732">Signal</keyword>
<feature type="chain" id="PRO_5045137658" evidence="1">
    <location>
        <begin position="20"/>
        <end position="320"/>
    </location>
</feature>
<evidence type="ECO:0000313" key="4">
    <source>
        <dbReference type="Proteomes" id="UP001380290"/>
    </source>
</evidence>
<dbReference type="Proteomes" id="UP001380290">
    <property type="component" value="Unassembled WGS sequence"/>
</dbReference>
<reference evidence="3 4" key="1">
    <citation type="submission" date="2024-02" db="EMBL/GenBank/DDBJ databases">
        <title>Identification of pathogenicity and growth-promoting function of Pseudomonas putida variant.</title>
        <authorList>
            <person name="Sun J."/>
        </authorList>
    </citation>
    <scope>NUCLEOTIDE SEQUENCE [LARGE SCALE GENOMIC DNA]</scope>
    <source>
        <strain evidence="3 4">A03</strain>
    </source>
</reference>
<proteinExistence type="predicted"/>
<gene>
    <name evidence="3" type="ORF">V7S98_00795</name>
</gene>
<keyword evidence="4" id="KW-1185">Reference proteome</keyword>
<comment type="caution">
    <text evidence="3">The sequence shown here is derived from an EMBL/GenBank/DDBJ whole genome shotgun (WGS) entry which is preliminary data.</text>
</comment>
<protein>
    <submittedName>
        <fullName evidence="3">Spore coat U domain-containing protein</fullName>
    </submittedName>
</protein>
<dbReference type="PANTHER" id="PTHR37089:SF1">
    <property type="entry name" value="MEMBRANE PROTEIN"/>
    <property type="match status" value="1"/>
</dbReference>
<dbReference type="PROSITE" id="PS51257">
    <property type="entry name" value="PROKAR_LIPOPROTEIN"/>
    <property type="match status" value="1"/>
</dbReference>
<dbReference type="InterPro" id="IPR053167">
    <property type="entry name" value="Spore_coat_component"/>
</dbReference>
<dbReference type="RefSeq" id="WP_339597932.1">
    <property type="nucleotide sequence ID" value="NZ_JBBHLC010000001.1"/>
</dbReference>
<dbReference type="PANTHER" id="PTHR37089">
    <property type="entry name" value="PROTEIN U-RELATED"/>
    <property type="match status" value="1"/>
</dbReference>
<dbReference type="InterPro" id="IPR007893">
    <property type="entry name" value="Spore_coat_U/FanG"/>
</dbReference>
<dbReference type="SMART" id="SM00972">
    <property type="entry name" value="SCPU"/>
    <property type="match status" value="2"/>
</dbReference>
<evidence type="ECO:0000313" key="3">
    <source>
        <dbReference type="EMBL" id="MEJ5861763.1"/>
    </source>
</evidence>
<evidence type="ECO:0000259" key="2">
    <source>
        <dbReference type="Pfam" id="PF05229"/>
    </source>
</evidence>
<dbReference type="Pfam" id="PF05229">
    <property type="entry name" value="SCPU"/>
    <property type="match status" value="2"/>
</dbReference>